<sequence length="144" mass="16618">MRTWANYHAEKEEDVGDNGNKVFDENLKFDAPNREINLFEFFEDNVGCDDLVKEIKDAEEKMLKASDEKEGCENKRRESESEESLVKPKLEDKNRSVFDRGKLIKSRDPISDVHRNEVGVENNDNGDKATESKEKINAHKGKML</sequence>
<accession>A0A9N8WDW6</accession>
<dbReference type="AlphaFoldDB" id="A0A9N8WDW6"/>
<protein>
    <submittedName>
        <fullName evidence="2">5637_t:CDS:1</fullName>
    </submittedName>
</protein>
<name>A0A9N8WDW6_9GLOM</name>
<evidence type="ECO:0000313" key="3">
    <source>
        <dbReference type="Proteomes" id="UP000789405"/>
    </source>
</evidence>
<reference evidence="2" key="1">
    <citation type="submission" date="2021-06" db="EMBL/GenBank/DDBJ databases">
        <authorList>
            <person name="Kallberg Y."/>
            <person name="Tangrot J."/>
            <person name="Rosling A."/>
        </authorList>
    </citation>
    <scope>NUCLEOTIDE SEQUENCE</scope>
    <source>
        <strain evidence="2">MA453B</strain>
    </source>
</reference>
<dbReference type="Proteomes" id="UP000789405">
    <property type="component" value="Unassembled WGS sequence"/>
</dbReference>
<proteinExistence type="predicted"/>
<comment type="caution">
    <text evidence="2">The sequence shown here is derived from an EMBL/GenBank/DDBJ whole genome shotgun (WGS) entry which is preliminary data.</text>
</comment>
<feature type="region of interest" description="Disordered" evidence="1">
    <location>
        <begin position="63"/>
        <end position="91"/>
    </location>
</feature>
<evidence type="ECO:0000313" key="2">
    <source>
        <dbReference type="EMBL" id="CAG8481021.1"/>
    </source>
</evidence>
<feature type="compositionally biased region" description="Basic and acidic residues" evidence="1">
    <location>
        <begin position="106"/>
        <end position="118"/>
    </location>
</feature>
<gene>
    <name evidence="2" type="ORF">DERYTH_LOCUS1924</name>
</gene>
<organism evidence="2 3">
    <name type="scientific">Dentiscutata erythropus</name>
    <dbReference type="NCBI Taxonomy" id="1348616"/>
    <lineage>
        <taxon>Eukaryota</taxon>
        <taxon>Fungi</taxon>
        <taxon>Fungi incertae sedis</taxon>
        <taxon>Mucoromycota</taxon>
        <taxon>Glomeromycotina</taxon>
        <taxon>Glomeromycetes</taxon>
        <taxon>Diversisporales</taxon>
        <taxon>Gigasporaceae</taxon>
        <taxon>Dentiscutata</taxon>
    </lineage>
</organism>
<evidence type="ECO:0000256" key="1">
    <source>
        <dbReference type="SAM" id="MobiDB-lite"/>
    </source>
</evidence>
<feature type="compositionally biased region" description="Basic and acidic residues" evidence="1">
    <location>
        <begin position="125"/>
        <end position="137"/>
    </location>
</feature>
<feature type="region of interest" description="Disordered" evidence="1">
    <location>
        <begin position="1"/>
        <end position="20"/>
    </location>
</feature>
<dbReference type="EMBL" id="CAJVPY010000574">
    <property type="protein sequence ID" value="CAG8481021.1"/>
    <property type="molecule type" value="Genomic_DNA"/>
</dbReference>
<dbReference type="OrthoDB" id="2474909at2759"/>
<keyword evidence="3" id="KW-1185">Reference proteome</keyword>
<feature type="region of interest" description="Disordered" evidence="1">
    <location>
        <begin position="106"/>
        <end position="144"/>
    </location>
</feature>